<sequence>MKKILNTLLIFTIAVGFSSCKKYLDINENTNSSTTSSPALVLPQAIVGSASITNTYNTSFFYPGGFQANIFGVGGYGGAITYAYSSSNFTGLFTSVYDNAVDYQYVIDNSSTPALAYSSAIARIMKAFMFSKLVDQYNDVPYSEALKGNALLTPKYDKAEDIYKDLVSQLSLAIKAINDGQAGTVANKVVASTDPLFKGDMNLWKQFANTVKLRLLIKMAGVPALNAYAKTELAALGTTGFLSTDALVQPGYVKEAGRQSPSYNSLGFGSDNARSQGQQIPTKWILSFYTLAGGGKLTDPGRGSVIYRGFPSTATNQLGEENATSSQVPPTGFSSWFTGVDANTPGLGVAKGPSQGQPIMLAAESNFLQAEAIVRGYITGTAKSAYTDGVTASFSYLYKNQSGVVDASKNVAADVATYFTANAGSRLANFDLALTDEQKIEAIITQKYIALNVINADEAFNEFRRTTYPAIVNGSNNPLLTFASKVSVSTRADKLLGRILYPQQEFNLNPSNVPQGITLFGSRIFWDLN</sequence>
<dbReference type="PROSITE" id="PS51257">
    <property type="entry name" value="PROKAR_LIPOPROTEIN"/>
    <property type="match status" value="1"/>
</dbReference>
<dbReference type="Proteomes" id="UP001595789">
    <property type="component" value="Unassembled WGS sequence"/>
</dbReference>
<protein>
    <submittedName>
        <fullName evidence="1">SusD/RagB family nutrient-binding outer membrane lipoprotein</fullName>
    </submittedName>
</protein>
<evidence type="ECO:0000313" key="1">
    <source>
        <dbReference type="EMBL" id="MFC4211879.1"/>
    </source>
</evidence>
<name>A0ABV8P9B1_9SPHI</name>
<evidence type="ECO:0000313" key="2">
    <source>
        <dbReference type="Proteomes" id="UP001595789"/>
    </source>
</evidence>
<dbReference type="RefSeq" id="WP_378985360.1">
    <property type="nucleotide sequence ID" value="NZ_JBHSBW010000011.1"/>
</dbReference>
<dbReference type="SUPFAM" id="SSF48452">
    <property type="entry name" value="TPR-like"/>
    <property type="match status" value="1"/>
</dbReference>
<proteinExistence type="predicted"/>
<dbReference type="Pfam" id="PF12771">
    <property type="entry name" value="SusD-like_2"/>
    <property type="match status" value="1"/>
</dbReference>
<dbReference type="EMBL" id="JBHSBW010000011">
    <property type="protein sequence ID" value="MFC4211879.1"/>
    <property type="molecule type" value="Genomic_DNA"/>
</dbReference>
<accession>A0ABV8P9B1</accession>
<organism evidence="1 2">
    <name type="scientific">Pedobacter lithocola</name>
    <dbReference type="NCBI Taxonomy" id="1908239"/>
    <lineage>
        <taxon>Bacteria</taxon>
        <taxon>Pseudomonadati</taxon>
        <taxon>Bacteroidota</taxon>
        <taxon>Sphingobacteriia</taxon>
        <taxon>Sphingobacteriales</taxon>
        <taxon>Sphingobacteriaceae</taxon>
        <taxon>Pedobacter</taxon>
    </lineage>
</organism>
<keyword evidence="2" id="KW-1185">Reference proteome</keyword>
<reference evidence="2" key="1">
    <citation type="journal article" date="2019" name="Int. J. Syst. Evol. Microbiol.">
        <title>The Global Catalogue of Microorganisms (GCM) 10K type strain sequencing project: providing services to taxonomists for standard genome sequencing and annotation.</title>
        <authorList>
            <consortium name="The Broad Institute Genomics Platform"/>
            <consortium name="The Broad Institute Genome Sequencing Center for Infectious Disease"/>
            <person name="Wu L."/>
            <person name="Ma J."/>
        </authorList>
    </citation>
    <scope>NUCLEOTIDE SEQUENCE [LARGE SCALE GENOMIC DNA]</scope>
    <source>
        <strain evidence="2">CCM 8691</strain>
    </source>
</reference>
<dbReference type="Gene3D" id="1.25.40.390">
    <property type="match status" value="1"/>
</dbReference>
<keyword evidence="1" id="KW-0449">Lipoprotein</keyword>
<dbReference type="InterPro" id="IPR041662">
    <property type="entry name" value="SusD-like_2"/>
</dbReference>
<gene>
    <name evidence="1" type="ORF">ACFOWA_11835</name>
</gene>
<comment type="caution">
    <text evidence="1">The sequence shown here is derived from an EMBL/GenBank/DDBJ whole genome shotgun (WGS) entry which is preliminary data.</text>
</comment>
<dbReference type="InterPro" id="IPR011990">
    <property type="entry name" value="TPR-like_helical_dom_sf"/>
</dbReference>